<dbReference type="EnsemblBacteria" id="AAW84682">
    <property type="protein sequence ID" value="AAW84682"/>
    <property type="gene ID" value="VF_0187"/>
</dbReference>
<dbReference type="PATRIC" id="fig|312309.11.peg.185"/>
<reference evidence="2 3" key="1">
    <citation type="journal article" date="2005" name="Proc. Natl. Acad. Sci. U.S.A.">
        <title>Complete genome sequence of Vibrio fischeri: a symbiotic bacterium with pathogenic congeners.</title>
        <authorList>
            <person name="Ruby E.G."/>
            <person name="Urbanowski M."/>
            <person name="Campbell J."/>
            <person name="Dunn A."/>
            <person name="Faini M."/>
            <person name="Gunsalus R."/>
            <person name="Lostroh P."/>
            <person name="Lupp C."/>
            <person name="McCann J."/>
            <person name="Millikan D."/>
            <person name="Schaefer A."/>
            <person name="Stabb E."/>
            <person name="Stevens A."/>
            <person name="Visick K."/>
            <person name="Whistler C."/>
            <person name="Greenberg E.P."/>
        </authorList>
    </citation>
    <scope>NUCLEOTIDE SEQUENCE [LARGE SCALE GENOMIC DNA]</scope>
    <source>
        <strain evidence="3">ATCC 700601 / ES114</strain>
    </source>
</reference>
<keyword evidence="3" id="KW-1185">Reference proteome</keyword>
<dbReference type="HOGENOM" id="CLU_815891_0_0_6"/>
<dbReference type="Proteomes" id="UP000000537">
    <property type="component" value="Chromosome I"/>
</dbReference>
<dbReference type="OrthoDB" id="255821at2"/>
<dbReference type="Pfam" id="PF00535">
    <property type="entry name" value="Glycos_transf_2"/>
    <property type="match status" value="1"/>
</dbReference>
<dbReference type="CDD" id="cd00761">
    <property type="entry name" value="Glyco_tranf_GTA_type"/>
    <property type="match status" value="1"/>
</dbReference>
<dbReference type="AlphaFoldDB" id="Q5E8G4"/>
<protein>
    <submittedName>
        <fullName evidence="2">Glycosyltransferase</fullName>
        <ecNumber evidence="2">2.4.1.-</ecNumber>
    </submittedName>
</protein>
<dbReference type="KEGG" id="vfi:VF_0187"/>
<dbReference type="Gene3D" id="3.90.550.10">
    <property type="entry name" value="Spore Coat Polysaccharide Biosynthesis Protein SpsA, Chain A"/>
    <property type="match status" value="1"/>
</dbReference>
<evidence type="ECO:0000313" key="3">
    <source>
        <dbReference type="Proteomes" id="UP000000537"/>
    </source>
</evidence>
<dbReference type="GO" id="GO:0016758">
    <property type="term" value="F:hexosyltransferase activity"/>
    <property type="evidence" value="ECO:0007669"/>
    <property type="project" value="UniProtKB-ARBA"/>
</dbReference>
<dbReference type="SMR" id="Q5E8G4"/>
<dbReference type="eggNOG" id="COG1216">
    <property type="taxonomic scope" value="Bacteria"/>
</dbReference>
<dbReference type="InterPro" id="IPR001173">
    <property type="entry name" value="Glyco_trans_2-like"/>
</dbReference>
<dbReference type="STRING" id="312309.VF_0187"/>
<organism evidence="2 3">
    <name type="scientific">Aliivibrio fischeri (strain ATCC 700601 / ES114)</name>
    <name type="common">Vibrio fischeri</name>
    <dbReference type="NCBI Taxonomy" id="312309"/>
    <lineage>
        <taxon>Bacteria</taxon>
        <taxon>Pseudomonadati</taxon>
        <taxon>Pseudomonadota</taxon>
        <taxon>Gammaproteobacteria</taxon>
        <taxon>Vibrionales</taxon>
        <taxon>Vibrionaceae</taxon>
        <taxon>Aliivibrio</taxon>
    </lineage>
</organism>
<keyword evidence="2" id="KW-0328">Glycosyltransferase</keyword>
<evidence type="ECO:0000259" key="1">
    <source>
        <dbReference type="Pfam" id="PF00535"/>
    </source>
</evidence>
<dbReference type="PANTHER" id="PTHR22916">
    <property type="entry name" value="GLYCOSYLTRANSFERASE"/>
    <property type="match status" value="1"/>
</dbReference>
<dbReference type="EMBL" id="CP000020">
    <property type="protein sequence ID" value="AAW84682.1"/>
    <property type="molecule type" value="Genomic_DNA"/>
</dbReference>
<keyword evidence="2" id="KW-0808">Transferase</keyword>
<dbReference type="InterPro" id="IPR029044">
    <property type="entry name" value="Nucleotide-diphossugar_trans"/>
</dbReference>
<gene>
    <name evidence="2" type="ordered locus">VF_0187</name>
</gene>
<dbReference type="SUPFAM" id="SSF53448">
    <property type="entry name" value="Nucleotide-diphospho-sugar transferases"/>
    <property type="match status" value="1"/>
</dbReference>
<evidence type="ECO:0000313" key="2">
    <source>
        <dbReference type="EMBL" id="AAW84682.1"/>
    </source>
</evidence>
<dbReference type="CAZy" id="GT2">
    <property type="family name" value="Glycosyltransferase Family 2"/>
</dbReference>
<dbReference type="EC" id="2.4.1.-" evidence="2"/>
<name>Q5E8G4_ALIF1</name>
<proteinExistence type="predicted"/>
<reference evidence="2 3" key="2">
    <citation type="journal article" date="2008" name="BMC Genomics">
        <title>Comparative genomics-based investigation of resequencing targets in Vibrio fischeri: focus on point miscalls and artefactual expansions.</title>
        <authorList>
            <person name="Mandel M.J."/>
            <person name="Stabb E.V."/>
            <person name="Ruby E.G."/>
        </authorList>
    </citation>
    <scope>NUCLEOTIDE SEQUENCE [LARGE SCALE GENOMIC DNA]</scope>
    <source>
        <strain evidence="3">ATCC 700601 / ES114</strain>
    </source>
</reference>
<sequence length="309" mass="35808">MVIMKNNITVCIPTFNRCESLKKTLGHLLSSKSISFSVVVSDNASEDDTWEYLNSLDDTRLIISRNETNIGFTGNILKVLELSPTDFILFMSDEDFVILENIEEIIRTNIDDDVGVFYGGVLHENNSTYYYKYNKKTWKKKEALNKVVLSHSYMSGMIFNKKYLDLNKFNTSIADEDVVLYPHEIMVYMILCNGGKLVTDSLPIAKQGEAVESEAIIKYKYYEYNERLKLFKQYCRVVSNLDYGLIESRIFFKKMAIIASCVFVDEVLIKKIKPKQYLSEIFSLNCGWLFKLQFVTYSSAVFLMRKLKN</sequence>
<feature type="domain" description="Glycosyltransferase 2-like" evidence="1">
    <location>
        <begin position="9"/>
        <end position="145"/>
    </location>
</feature>
<accession>Q5E8G4</accession>